<comment type="caution">
    <text evidence="1">The sequence shown here is derived from an EMBL/GenBank/DDBJ whole genome shotgun (WGS) entry which is preliminary data.</text>
</comment>
<protein>
    <submittedName>
        <fullName evidence="1">Uncharacterized protein</fullName>
    </submittedName>
</protein>
<evidence type="ECO:0000313" key="2">
    <source>
        <dbReference type="Proteomes" id="UP001458880"/>
    </source>
</evidence>
<name>A0AAW1KQG0_POPJA</name>
<sequence length="88" mass="9884">MKFLYPAVFVNKNLELSRSEAKKINSNCGLFWSGKNCRKISGELVKLKAVILQEDIRALKSMTQTSESSYSIAVRDHSGDTSKRTAEE</sequence>
<gene>
    <name evidence="1" type="ORF">QE152_g20813</name>
</gene>
<evidence type="ECO:0000313" key="1">
    <source>
        <dbReference type="EMBL" id="KAK9721607.1"/>
    </source>
</evidence>
<keyword evidence="2" id="KW-1185">Reference proteome</keyword>
<organism evidence="1 2">
    <name type="scientific">Popillia japonica</name>
    <name type="common">Japanese beetle</name>
    <dbReference type="NCBI Taxonomy" id="7064"/>
    <lineage>
        <taxon>Eukaryota</taxon>
        <taxon>Metazoa</taxon>
        <taxon>Ecdysozoa</taxon>
        <taxon>Arthropoda</taxon>
        <taxon>Hexapoda</taxon>
        <taxon>Insecta</taxon>
        <taxon>Pterygota</taxon>
        <taxon>Neoptera</taxon>
        <taxon>Endopterygota</taxon>
        <taxon>Coleoptera</taxon>
        <taxon>Polyphaga</taxon>
        <taxon>Scarabaeiformia</taxon>
        <taxon>Scarabaeidae</taxon>
        <taxon>Rutelinae</taxon>
        <taxon>Popillia</taxon>
    </lineage>
</organism>
<dbReference type="Proteomes" id="UP001458880">
    <property type="component" value="Unassembled WGS sequence"/>
</dbReference>
<accession>A0AAW1KQG0</accession>
<proteinExistence type="predicted"/>
<dbReference type="EMBL" id="JASPKY010000197">
    <property type="protein sequence ID" value="KAK9721607.1"/>
    <property type="molecule type" value="Genomic_DNA"/>
</dbReference>
<dbReference type="AlphaFoldDB" id="A0AAW1KQG0"/>
<reference evidence="1 2" key="1">
    <citation type="journal article" date="2024" name="BMC Genomics">
        <title>De novo assembly and annotation of Popillia japonica's genome with initial clues to its potential as an invasive pest.</title>
        <authorList>
            <person name="Cucini C."/>
            <person name="Boschi S."/>
            <person name="Funari R."/>
            <person name="Cardaioli E."/>
            <person name="Iannotti N."/>
            <person name="Marturano G."/>
            <person name="Paoli F."/>
            <person name="Bruttini M."/>
            <person name="Carapelli A."/>
            <person name="Frati F."/>
            <person name="Nardi F."/>
        </authorList>
    </citation>
    <scope>NUCLEOTIDE SEQUENCE [LARGE SCALE GENOMIC DNA]</scope>
    <source>
        <strain evidence="1">DMR45628</strain>
    </source>
</reference>